<dbReference type="AlphaFoldDB" id="Q7M3N0"/>
<evidence type="ECO:0000313" key="1">
    <source>
        <dbReference type="PIR" id="A56576"/>
    </source>
</evidence>
<feature type="non-terminal residue" evidence="1">
    <location>
        <position position="60"/>
    </location>
</feature>
<reference evidence="1" key="1">
    <citation type="journal article" date="1992" name="Chromosoma">
        <title>The genome of the Mediterranean fruitfly Ceratitis capitata: localization of molecular markers by in situ hybridization to salivary gland polytene chromosomes.</title>
        <authorList>
            <person name="Zacharopoulou A."/>
            <person name="Frisardi M."/>
            <person name="Savakis C."/>
            <person name="Robinson A.S."/>
            <person name="Tolias P."/>
            <person name="Konsolaki M."/>
            <person name="Komitopoulou K."/>
            <person name="Kafatos F.C."/>
        </authorList>
    </citation>
    <scope>NUCLEOTIDE SEQUENCE</scope>
</reference>
<protein>
    <submittedName>
        <fullName evidence="1">Uncharacterized protein d4</fullName>
    </submittedName>
</protein>
<organism evidence="1">
    <name type="scientific">Ceratitis capitata</name>
    <name type="common">Mediterranean fruit fly</name>
    <name type="synonym">Tephritis capitata</name>
    <dbReference type="NCBI Taxonomy" id="7213"/>
    <lineage>
        <taxon>Eukaryota</taxon>
        <taxon>Metazoa</taxon>
        <taxon>Ecdysozoa</taxon>
        <taxon>Arthropoda</taxon>
        <taxon>Hexapoda</taxon>
        <taxon>Insecta</taxon>
        <taxon>Pterygota</taxon>
        <taxon>Neoptera</taxon>
        <taxon>Endopterygota</taxon>
        <taxon>Diptera</taxon>
        <taxon>Brachycera</taxon>
        <taxon>Muscomorpha</taxon>
        <taxon>Tephritoidea</taxon>
        <taxon>Tephritidae</taxon>
        <taxon>Ceratitis</taxon>
        <taxon>Ceratitis</taxon>
    </lineage>
</organism>
<feature type="non-terminal residue" evidence="1">
    <location>
        <position position="1"/>
    </location>
</feature>
<name>Q7M3N0_CERCA</name>
<sequence length="60" mass="6939">RPDSTNGSTTTVHTQLVGITVRWPQRLFEYTSSLEMYLPTLKLSSQSVTHYEYHLYVMSS</sequence>
<dbReference type="PIR" id="A56576">
    <property type="entry name" value="A56576"/>
</dbReference>
<accession>Q7M3N0</accession>
<proteinExistence type="predicted"/>